<dbReference type="EMBL" id="AJYA01000024">
    <property type="protein sequence ID" value="EIM76023.1"/>
    <property type="molecule type" value="Genomic_DNA"/>
</dbReference>
<gene>
    <name evidence="1" type="ORF">A3SI_11699</name>
</gene>
<proteinExistence type="predicted"/>
<organism evidence="1 2">
    <name type="scientific">Nitritalea halalkaliphila LW7</name>
    <dbReference type="NCBI Taxonomy" id="1189621"/>
    <lineage>
        <taxon>Bacteria</taxon>
        <taxon>Pseudomonadati</taxon>
        <taxon>Bacteroidota</taxon>
        <taxon>Cytophagia</taxon>
        <taxon>Cytophagales</taxon>
        <taxon>Cyclobacteriaceae</taxon>
        <taxon>Nitritalea</taxon>
    </lineage>
</organism>
<protein>
    <submittedName>
        <fullName evidence="1">Uncharacterized protein</fullName>
    </submittedName>
</protein>
<comment type="caution">
    <text evidence="1">The sequence shown here is derived from an EMBL/GenBank/DDBJ whole genome shotgun (WGS) entry which is preliminary data.</text>
</comment>
<reference evidence="1 2" key="1">
    <citation type="submission" date="2012-05" db="EMBL/GenBank/DDBJ databases">
        <title>Genome sequence of Nitritalea halalkaliphila LW7.</title>
        <authorList>
            <person name="Jangir P.K."/>
            <person name="Singh A."/>
            <person name="Shivaji S."/>
            <person name="Sharma R."/>
        </authorList>
    </citation>
    <scope>NUCLEOTIDE SEQUENCE [LARGE SCALE GENOMIC DNA]</scope>
    <source>
        <strain evidence="1 2">LW7</strain>
    </source>
</reference>
<keyword evidence="2" id="KW-1185">Reference proteome</keyword>
<dbReference type="STRING" id="1189621.A3SI_11699"/>
<evidence type="ECO:0000313" key="2">
    <source>
        <dbReference type="Proteomes" id="UP000005551"/>
    </source>
</evidence>
<sequence length="188" mass="22170">MIIRERYRFHETAIKIFFSELFNDTIYEVMMEDQRLRAKFAIDFGKYQLPDAFKYSRRNSKLDKALDYAITNGLTLGLHDFYCSDRFLYFRYGMPQLREVYIDLTTDKALSFDRSVTQNFLLIGDVVAMDQEHLVKVMSSELVDNMLKTYFNTSDSLEFRSKHKTFYELAKDVQTGSNGLITFLTLTL</sequence>
<evidence type="ECO:0000313" key="1">
    <source>
        <dbReference type="EMBL" id="EIM76023.1"/>
    </source>
</evidence>
<dbReference type="AlphaFoldDB" id="I5C2H1"/>
<dbReference type="RefSeq" id="WP_009055413.1">
    <property type="nucleotide sequence ID" value="NZ_AJYA01000024.1"/>
</dbReference>
<name>I5C2H1_9BACT</name>
<accession>I5C2H1</accession>
<dbReference type="Proteomes" id="UP000005551">
    <property type="component" value="Unassembled WGS sequence"/>
</dbReference>